<evidence type="ECO:0000313" key="2">
    <source>
        <dbReference type="Proteomes" id="UP000050535"/>
    </source>
</evidence>
<evidence type="ECO:0000313" key="1">
    <source>
        <dbReference type="EMBL" id="KPN31651.1"/>
    </source>
</evidence>
<proteinExistence type="predicted"/>
<dbReference type="STRING" id="699431.SY89_02400"/>
<name>A0A0N8I091_9EURY</name>
<organism evidence="1 2">
    <name type="scientific">Halolamina pelagica</name>
    <dbReference type="NCBI Taxonomy" id="699431"/>
    <lineage>
        <taxon>Archaea</taxon>
        <taxon>Methanobacteriati</taxon>
        <taxon>Methanobacteriota</taxon>
        <taxon>Stenosarchaea group</taxon>
        <taxon>Halobacteria</taxon>
        <taxon>Halobacteriales</taxon>
        <taxon>Haloferacaceae</taxon>
    </lineage>
</organism>
<dbReference type="Proteomes" id="UP000050535">
    <property type="component" value="Unassembled WGS sequence"/>
</dbReference>
<evidence type="ECO:0008006" key="3">
    <source>
        <dbReference type="Google" id="ProtNLM"/>
    </source>
</evidence>
<dbReference type="OrthoDB" id="211540at2157"/>
<dbReference type="Pfam" id="PF06133">
    <property type="entry name" value="Com_YlbF"/>
    <property type="match status" value="1"/>
</dbReference>
<dbReference type="SUPFAM" id="SSF158622">
    <property type="entry name" value="YheA/YmcA-like"/>
    <property type="match status" value="1"/>
</dbReference>
<sequence length="123" mass="13631">MSVAKTVEDLGAELGERIAATDEYERFEEAKRAVEESEEAQQRISEFDSLRAELTTARQTGEADQALVDEVRQAQHELHSLPEMAEYLEAEEELQARLQAVNNAISSELVIDFGGEAGGCCRD</sequence>
<dbReference type="EMBL" id="LGUC01000001">
    <property type="protein sequence ID" value="KPN31651.1"/>
    <property type="molecule type" value="Genomic_DNA"/>
</dbReference>
<dbReference type="InterPro" id="IPR010368">
    <property type="entry name" value="Com_YlbF"/>
</dbReference>
<reference evidence="2" key="1">
    <citation type="submission" date="2013-11" db="EMBL/GenBank/DDBJ databases">
        <authorList>
            <person name="Hoang H.T."/>
            <person name="Killian M.L."/>
            <person name="Madson D.M."/>
            <person name="Arruda P.H.E."/>
            <person name="Sun D."/>
            <person name="Schwartz K.J."/>
            <person name="Yoon K."/>
        </authorList>
    </citation>
    <scope>NUCLEOTIDE SEQUENCE [LARGE SCALE GENOMIC DNA]</scope>
    <source>
        <strain evidence="2">CDK2</strain>
    </source>
</reference>
<gene>
    <name evidence="1" type="ORF">SY89_02400</name>
</gene>
<dbReference type="InterPro" id="IPR023378">
    <property type="entry name" value="YheA/YmcA-like_dom_sf"/>
</dbReference>
<dbReference type="Gene3D" id="1.20.1500.10">
    <property type="entry name" value="YheA/YmcA-like"/>
    <property type="match status" value="1"/>
</dbReference>
<dbReference type="RefSeq" id="WP_054584177.1">
    <property type="nucleotide sequence ID" value="NZ_LGUC01000001.1"/>
</dbReference>
<protein>
    <recommendedName>
        <fullName evidence="3">Cell fate regulator YlbF, YheA/YmcA/DUF963 family (Controls sporulation, competence, biofilm development)</fullName>
    </recommendedName>
</protein>
<comment type="caution">
    <text evidence="1">The sequence shown here is derived from an EMBL/GenBank/DDBJ whole genome shotgun (WGS) entry which is preliminary data.</text>
</comment>
<dbReference type="AlphaFoldDB" id="A0A0N8I091"/>
<accession>A0A0N8I091</accession>
<keyword evidence="2" id="KW-1185">Reference proteome</keyword>